<dbReference type="AlphaFoldDB" id="A0A246F612"/>
<dbReference type="PANTHER" id="PTHR43000">
    <property type="entry name" value="DTDP-D-GLUCOSE 4,6-DEHYDRATASE-RELATED"/>
    <property type="match status" value="1"/>
</dbReference>
<evidence type="ECO:0000259" key="1">
    <source>
        <dbReference type="Pfam" id="PF16363"/>
    </source>
</evidence>
<dbReference type="InterPro" id="IPR036291">
    <property type="entry name" value="NAD(P)-bd_dom_sf"/>
</dbReference>
<evidence type="ECO:0000313" key="3">
    <source>
        <dbReference type="Proteomes" id="UP000198145"/>
    </source>
</evidence>
<dbReference type="EMBL" id="NJBA01000008">
    <property type="protein sequence ID" value="OWP48626.1"/>
    <property type="molecule type" value="Genomic_DNA"/>
</dbReference>
<gene>
    <name evidence="2" type="ORF">CEG18_21640</name>
</gene>
<name>A0A246F612_PSENT</name>
<organism evidence="2 3">
    <name type="scientific">Pseudomonas nitroreducens</name>
    <dbReference type="NCBI Taxonomy" id="46680"/>
    <lineage>
        <taxon>Bacteria</taxon>
        <taxon>Pseudomonadati</taxon>
        <taxon>Pseudomonadota</taxon>
        <taxon>Gammaproteobacteria</taxon>
        <taxon>Pseudomonadales</taxon>
        <taxon>Pseudomonadaceae</taxon>
        <taxon>Pseudomonas</taxon>
    </lineage>
</organism>
<accession>A0A246F612</accession>
<dbReference type="SUPFAM" id="SSF51735">
    <property type="entry name" value="NAD(P)-binding Rossmann-fold domains"/>
    <property type="match status" value="1"/>
</dbReference>
<protein>
    <submittedName>
        <fullName evidence="2">NAD-dependent dehydratase</fullName>
    </submittedName>
</protein>
<dbReference type="Pfam" id="PF16363">
    <property type="entry name" value="GDP_Man_Dehyd"/>
    <property type="match status" value="1"/>
</dbReference>
<proteinExistence type="predicted"/>
<reference evidence="2 3" key="1">
    <citation type="submission" date="2017-06" db="EMBL/GenBank/DDBJ databases">
        <title>Draft genome of Pseudomonas nitroreducens DF05.</title>
        <authorList>
            <person name="Iyer R."/>
        </authorList>
    </citation>
    <scope>NUCLEOTIDE SEQUENCE [LARGE SCALE GENOMIC DNA]</scope>
    <source>
        <strain evidence="2 3">DF05</strain>
    </source>
</reference>
<dbReference type="Gene3D" id="3.90.25.10">
    <property type="entry name" value="UDP-galactose 4-epimerase, domain 1"/>
    <property type="match status" value="1"/>
</dbReference>
<dbReference type="Gene3D" id="3.40.50.720">
    <property type="entry name" value="NAD(P)-binding Rossmann-like Domain"/>
    <property type="match status" value="1"/>
</dbReference>
<feature type="domain" description="NAD(P)-binding" evidence="1">
    <location>
        <begin position="33"/>
        <end position="289"/>
    </location>
</feature>
<sequence length="301" mass="34015">MDKRLLVTGLSGFVGSRLRATPRDGWQLMDTPRVDLCQPGAFDDYLREAVPDAVIHLAGQTFVPQSFRDPAGTLQVNLMGTLNLLESLKRCGFSGAFLYVSSGDVYGQVGEEQLPITELQLPRPRNPYGVSKLSAELLCQQWSFNEPWRMMVARPFNHVGAGQKADFVLPAVARQIARIRHGLQDAFIEVGDIDVTRDFLDVRDVLAAYFDLLEKGQSGEVYNVCSGREYRVRDLIEQMASLVAAELEIRQDQQRLRRAEQRRVCGSPAKLQEQTGWRPAYAMEQTLRDVLDDWDARVLRE</sequence>
<dbReference type="RefSeq" id="WP_088420530.1">
    <property type="nucleotide sequence ID" value="NZ_NJBA01000008.1"/>
</dbReference>
<evidence type="ECO:0000313" key="2">
    <source>
        <dbReference type="EMBL" id="OWP48626.1"/>
    </source>
</evidence>
<comment type="caution">
    <text evidence="2">The sequence shown here is derived from an EMBL/GenBank/DDBJ whole genome shotgun (WGS) entry which is preliminary data.</text>
</comment>
<dbReference type="Proteomes" id="UP000198145">
    <property type="component" value="Unassembled WGS sequence"/>
</dbReference>
<dbReference type="InterPro" id="IPR016040">
    <property type="entry name" value="NAD(P)-bd_dom"/>
</dbReference>